<name>A0A9Q4KZS4_9EURY</name>
<gene>
    <name evidence="5" type="ORF">NDI89_04675</name>
</gene>
<comment type="caution">
    <text evidence="5">The sequence shown here is derived from an EMBL/GenBank/DDBJ whole genome shotgun (WGS) entry which is preliminary data.</text>
</comment>
<evidence type="ECO:0000259" key="2">
    <source>
        <dbReference type="Pfam" id="PF23374"/>
    </source>
</evidence>
<dbReference type="Proteomes" id="UP001154061">
    <property type="component" value="Unassembled WGS sequence"/>
</dbReference>
<dbReference type="RefSeq" id="WP_277520347.1">
    <property type="nucleotide sequence ID" value="NZ_JAMQOT010000001.1"/>
</dbReference>
<dbReference type="Pfam" id="PF23375">
    <property type="entry name" value="DUF7094"/>
    <property type="match status" value="1"/>
</dbReference>
<feature type="domain" description="DUF7094" evidence="3">
    <location>
        <begin position="218"/>
        <end position="321"/>
    </location>
</feature>
<organism evidence="5 6">
    <name type="scientific">Natrinema salsiterrestre</name>
    <dbReference type="NCBI Taxonomy" id="2950540"/>
    <lineage>
        <taxon>Archaea</taxon>
        <taxon>Methanobacteriati</taxon>
        <taxon>Methanobacteriota</taxon>
        <taxon>Stenosarchaea group</taxon>
        <taxon>Halobacteria</taxon>
        <taxon>Halobacteriales</taxon>
        <taxon>Natrialbaceae</taxon>
        <taxon>Natrinema</taxon>
    </lineage>
</organism>
<sequence length="407" mass="44224">MTNATPALLAVLLVLSLPAIPLVGAGPDDGSIDGSEAALLQDTASGTEPTAVDNTTNRLQLTGDVRSEYTEYGPNLGTALASADDHLRADHDQYTIVDSEFDGATAEERAAMIQTAYERLAERADELERREREAVSAHAAGDRSSTELLQTLVRNHNEAAMLSRDLETLEDRAASVPGYSLSASEVRADHKALDYHQTSLRTTLERLSERPTSTHRDIVVSTSETGYSVAVMDGSQYVVETSRFDNRDETAPDRFENGEAYDHTAELYPWASEYGPHFQDNSPDYYWAEMGHDHGRLEFYFDSGTGDVYREMQQLSASSLPAMDATSWPRDELNLTVTETPANGPAKITVTDPETGDPVRSTVTVDGVELGETGEDGTMWIAQPVGTYDLTVSTEAGSVNATITGDQ</sequence>
<accession>A0A9Q4KZS4</accession>
<evidence type="ECO:0000256" key="1">
    <source>
        <dbReference type="SAM" id="Coils"/>
    </source>
</evidence>
<evidence type="ECO:0000259" key="4">
    <source>
        <dbReference type="Pfam" id="PF23379"/>
    </source>
</evidence>
<dbReference type="Pfam" id="PF23374">
    <property type="entry name" value="Fn3_arc"/>
    <property type="match status" value="1"/>
</dbReference>
<dbReference type="InterPro" id="IPR055520">
    <property type="entry name" value="DUF7094"/>
</dbReference>
<evidence type="ECO:0000313" key="5">
    <source>
        <dbReference type="EMBL" id="MDF9744877.1"/>
    </source>
</evidence>
<proteinExistence type="predicted"/>
<evidence type="ECO:0000259" key="3">
    <source>
        <dbReference type="Pfam" id="PF23375"/>
    </source>
</evidence>
<dbReference type="Pfam" id="PF23379">
    <property type="entry name" value="DUF7096"/>
    <property type="match status" value="1"/>
</dbReference>
<feature type="domain" description="DUF7096" evidence="4">
    <location>
        <begin position="1"/>
        <end position="208"/>
    </location>
</feature>
<dbReference type="EMBL" id="JAMQOT010000001">
    <property type="protein sequence ID" value="MDF9744877.1"/>
    <property type="molecule type" value="Genomic_DNA"/>
</dbReference>
<dbReference type="InterPro" id="IPR055522">
    <property type="entry name" value="DUF7096"/>
</dbReference>
<feature type="domain" description="Fibronectin-III type-like" evidence="2">
    <location>
        <begin position="326"/>
        <end position="401"/>
    </location>
</feature>
<dbReference type="InterPro" id="IPR056397">
    <property type="entry name" value="Fn3_arc"/>
</dbReference>
<feature type="coiled-coil region" evidence="1">
    <location>
        <begin position="110"/>
        <end position="172"/>
    </location>
</feature>
<dbReference type="AlphaFoldDB" id="A0A9Q4KZS4"/>
<protein>
    <submittedName>
        <fullName evidence="5">Uncharacterized protein</fullName>
    </submittedName>
</protein>
<reference evidence="5" key="1">
    <citation type="submission" date="2022-06" db="EMBL/GenBank/DDBJ databases">
        <title>Natrinema sp. a new haloarchaeum isolate from saline soil.</title>
        <authorList>
            <person name="Strakova D."/>
            <person name="Galisteo C."/>
            <person name="Sanchez-Porro C."/>
            <person name="Ventosa A."/>
        </authorList>
    </citation>
    <scope>NUCLEOTIDE SEQUENCE</scope>
    <source>
        <strain evidence="5">S1CR25-10</strain>
    </source>
</reference>
<keyword evidence="1" id="KW-0175">Coiled coil</keyword>
<keyword evidence="6" id="KW-1185">Reference proteome</keyword>
<evidence type="ECO:0000313" key="6">
    <source>
        <dbReference type="Proteomes" id="UP001154061"/>
    </source>
</evidence>